<dbReference type="AlphaFoldDB" id="A0A0F9CMS6"/>
<feature type="non-terminal residue" evidence="2">
    <location>
        <position position="117"/>
    </location>
</feature>
<name>A0A0F9CMS6_9ZZZZ</name>
<evidence type="ECO:0000313" key="2">
    <source>
        <dbReference type="EMBL" id="KKL27717.1"/>
    </source>
</evidence>
<organism evidence="2">
    <name type="scientific">marine sediment metagenome</name>
    <dbReference type="NCBI Taxonomy" id="412755"/>
    <lineage>
        <taxon>unclassified sequences</taxon>
        <taxon>metagenomes</taxon>
        <taxon>ecological metagenomes</taxon>
    </lineage>
</organism>
<feature type="region of interest" description="Disordered" evidence="1">
    <location>
        <begin position="1"/>
        <end position="24"/>
    </location>
</feature>
<dbReference type="EMBL" id="LAZR01035362">
    <property type="protein sequence ID" value="KKL27717.1"/>
    <property type="molecule type" value="Genomic_DNA"/>
</dbReference>
<comment type="caution">
    <text evidence="2">The sequence shown here is derived from an EMBL/GenBank/DDBJ whole genome shotgun (WGS) entry which is preliminary data.</text>
</comment>
<evidence type="ECO:0000256" key="1">
    <source>
        <dbReference type="SAM" id="MobiDB-lite"/>
    </source>
</evidence>
<protein>
    <submittedName>
        <fullName evidence="2">Uncharacterized protein</fullName>
    </submittedName>
</protein>
<gene>
    <name evidence="2" type="ORF">LCGC14_2382380</name>
</gene>
<sequence length="117" mass="13516">MKDHETNGGKRPMRRAELMGGHTHETQNAVRIQIWMRDEKFLARGRHHREPLFRTLGSDEASASAELRKLMAEVENDTFLRPSDPLAKLRRQKPCVTPLSIVELATEFIAERRRTKG</sequence>
<accession>A0A0F9CMS6</accession>
<proteinExistence type="predicted"/>
<reference evidence="2" key="1">
    <citation type="journal article" date="2015" name="Nature">
        <title>Complex archaea that bridge the gap between prokaryotes and eukaryotes.</title>
        <authorList>
            <person name="Spang A."/>
            <person name="Saw J.H."/>
            <person name="Jorgensen S.L."/>
            <person name="Zaremba-Niedzwiedzka K."/>
            <person name="Martijn J."/>
            <person name="Lind A.E."/>
            <person name="van Eijk R."/>
            <person name="Schleper C."/>
            <person name="Guy L."/>
            <person name="Ettema T.J."/>
        </authorList>
    </citation>
    <scope>NUCLEOTIDE SEQUENCE</scope>
</reference>